<name>A0A9Q8YJE4_ENSAD</name>
<evidence type="ECO:0000256" key="2">
    <source>
        <dbReference type="ARBA" id="ARBA00023008"/>
    </source>
</evidence>
<dbReference type="Pfam" id="PF02630">
    <property type="entry name" value="SCO1-SenC"/>
    <property type="match status" value="1"/>
</dbReference>
<organism evidence="7 8">
    <name type="scientific">Ensifer adhaerens</name>
    <name type="common">Sinorhizobium morelense</name>
    <dbReference type="NCBI Taxonomy" id="106592"/>
    <lineage>
        <taxon>Bacteria</taxon>
        <taxon>Pseudomonadati</taxon>
        <taxon>Pseudomonadota</taxon>
        <taxon>Alphaproteobacteria</taxon>
        <taxon>Hyphomicrobiales</taxon>
        <taxon>Rhizobiaceae</taxon>
        <taxon>Sinorhizobium/Ensifer group</taxon>
        <taxon>Ensifer</taxon>
    </lineage>
</organism>
<evidence type="ECO:0000256" key="3">
    <source>
        <dbReference type="PIRSR" id="PIRSR603782-1"/>
    </source>
</evidence>
<keyword evidence="3" id="KW-0479">Metal-binding</keyword>
<evidence type="ECO:0000256" key="4">
    <source>
        <dbReference type="PIRSR" id="PIRSR603782-2"/>
    </source>
</evidence>
<feature type="binding site" evidence="3">
    <location>
        <position position="166"/>
    </location>
    <ligand>
        <name>Cu cation</name>
        <dbReference type="ChEBI" id="CHEBI:23378"/>
    </ligand>
</feature>
<evidence type="ECO:0000256" key="1">
    <source>
        <dbReference type="ARBA" id="ARBA00010996"/>
    </source>
</evidence>
<keyword evidence="5" id="KW-1133">Transmembrane helix</keyword>
<dbReference type="RefSeq" id="WP_252161609.1">
    <property type="nucleotide sequence ID" value="NZ_CP098811.1"/>
</dbReference>
<feature type="disulfide bond" description="Redox-active" evidence="4">
    <location>
        <begin position="79"/>
        <end position="83"/>
    </location>
</feature>
<dbReference type="Proteomes" id="UP001055460">
    <property type="component" value="Plasmid pD"/>
</dbReference>
<feature type="transmembrane region" description="Helical" evidence="5">
    <location>
        <begin position="12"/>
        <end position="32"/>
    </location>
</feature>
<dbReference type="SUPFAM" id="SSF52833">
    <property type="entry name" value="Thioredoxin-like"/>
    <property type="match status" value="1"/>
</dbReference>
<accession>A0A9Q8YJE4</accession>
<dbReference type="AlphaFoldDB" id="A0A9Q8YJE4"/>
<dbReference type="PROSITE" id="PS51352">
    <property type="entry name" value="THIOREDOXIN_2"/>
    <property type="match status" value="1"/>
</dbReference>
<gene>
    <name evidence="7" type="ORF">NE863_36085</name>
</gene>
<dbReference type="PANTHER" id="PTHR12151">
    <property type="entry name" value="ELECTRON TRANSPORT PROTIN SCO1/SENC FAMILY MEMBER"/>
    <property type="match status" value="1"/>
</dbReference>
<evidence type="ECO:0000313" key="7">
    <source>
        <dbReference type="EMBL" id="USJ28544.1"/>
    </source>
</evidence>
<protein>
    <submittedName>
        <fullName evidence="7">SCO family protein</fullName>
    </submittedName>
</protein>
<comment type="similarity">
    <text evidence="1">Belongs to the SCO1/2 family.</text>
</comment>
<keyword evidence="5" id="KW-0812">Transmembrane</keyword>
<keyword evidence="2 3" id="KW-0186">Copper</keyword>
<feature type="domain" description="Thioredoxin" evidence="6">
    <location>
        <begin position="41"/>
        <end position="202"/>
    </location>
</feature>
<sequence length="202" mass="22403">MNSTSRSALRIVRWTAWTLVAVLAVVLAIAWYGRGAQQTVAEAKPYATPFQLTDQNSRAVTEQDLLGKPSAWFFGFTHCPDVCPTALAEMAQVLNELGQDGDKLNVVFVSVDPARDTPAILKEYVAYFDERILALTGTDQQLRDLTKARYVFYKKAGDGESYEMEHTAGVQLATADGRFFGTLDSHEPADVRLQKVRRLIDG</sequence>
<dbReference type="InterPro" id="IPR036249">
    <property type="entry name" value="Thioredoxin-like_sf"/>
</dbReference>
<dbReference type="Gene3D" id="3.40.30.10">
    <property type="entry name" value="Glutaredoxin"/>
    <property type="match status" value="1"/>
</dbReference>
<feature type="binding site" evidence="3">
    <location>
        <position position="83"/>
    </location>
    <ligand>
        <name>Cu cation</name>
        <dbReference type="ChEBI" id="CHEBI:23378"/>
    </ligand>
</feature>
<dbReference type="FunFam" id="3.40.30.10:FF:000013">
    <property type="entry name" value="Blast:Protein SCO1 homolog, mitochondrial"/>
    <property type="match status" value="1"/>
</dbReference>
<dbReference type="InterPro" id="IPR013766">
    <property type="entry name" value="Thioredoxin_domain"/>
</dbReference>
<evidence type="ECO:0000313" key="8">
    <source>
        <dbReference type="Proteomes" id="UP001055460"/>
    </source>
</evidence>
<proteinExistence type="inferred from homology"/>
<dbReference type="GO" id="GO:0046872">
    <property type="term" value="F:metal ion binding"/>
    <property type="evidence" value="ECO:0007669"/>
    <property type="project" value="UniProtKB-KW"/>
</dbReference>
<keyword evidence="7" id="KW-0614">Plasmid</keyword>
<dbReference type="CDD" id="cd02968">
    <property type="entry name" value="SCO"/>
    <property type="match status" value="1"/>
</dbReference>
<dbReference type="PANTHER" id="PTHR12151:SF25">
    <property type="entry name" value="LINALOOL DEHYDRATASE_ISOMERASE DOMAIN-CONTAINING PROTEIN"/>
    <property type="match status" value="1"/>
</dbReference>
<geneLocation type="plasmid" evidence="7 8">
    <name>pD</name>
</geneLocation>
<evidence type="ECO:0000256" key="5">
    <source>
        <dbReference type="SAM" id="Phobius"/>
    </source>
</evidence>
<dbReference type="InterPro" id="IPR003782">
    <property type="entry name" value="SCO1/SenC"/>
</dbReference>
<evidence type="ECO:0000259" key="6">
    <source>
        <dbReference type="PROSITE" id="PS51352"/>
    </source>
</evidence>
<feature type="binding site" evidence="3">
    <location>
        <position position="79"/>
    </location>
    <ligand>
        <name>Cu cation</name>
        <dbReference type="ChEBI" id="CHEBI:23378"/>
    </ligand>
</feature>
<keyword evidence="4" id="KW-1015">Disulfide bond</keyword>
<reference evidence="7" key="1">
    <citation type="submission" date="2022-06" db="EMBL/GenBank/DDBJ databases">
        <title>Physiological and biochemical characterization and genomic elucidation of a strain of the genus Ensifer adhaerens M8 that combines arsenic oxidation and chromium reduction.</title>
        <authorList>
            <person name="Li X."/>
            <person name="Yu c."/>
        </authorList>
    </citation>
    <scope>NUCLEOTIDE SEQUENCE</scope>
    <source>
        <strain evidence="7">M8</strain>
        <plasmid evidence="7">pD</plasmid>
    </source>
</reference>
<keyword evidence="5" id="KW-0472">Membrane</keyword>
<dbReference type="EMBL" id="CP098811">
    <property type="protein sequence ID" value="USJ28544.1"/>
    <property type="molecule type" value="Genomic_DNA"/>
</dbReference>